<evidence type="ECO:0000256" key="4">
    <source>
        <dbReference type="ARBA" id="ARBA00022598"/>
    </source>
</evidence>
<dbReference type="Pfam" id="PF01171">
    <property type="entry name" value="ATP_bind_3"/>
    <property type="match status" value="1"/>
</dbReference>
<comment type="catalytic activity">
    <reaction evidence="8">
        <text>cytidine(34) in tRNA(Ile2) + L-lysine + ATP = lysidine(34) in tRNA(Ile2) + AMP + diphosphate + H(+)</text>
        <dbReference type="Rhea" id="RHEA:43744"/>
        <dbReference type="Rhea" id="RHEA-COMP:10625"/>
        <dbReference type="Rhea" id="RHEA-COMP:10670"/>
        <dbReference type="ChEBI" id="CHEBI:15378"/>
        <dbReference type="ChEBI" id="CHEBI:30616"/>
        <dbReference type="ChEBI" id="CHEBI:32551"/>
        <dbReference type="ChEBI" id="CHEBI:33019"/>
        <dbReference type="ChEBI" id="CHEBI:82748"/>
        <dbReference type="ChEBI" id="CHEBI:83665"/>
        <dbReference type="ChEBI" id="CHEBI:456215"/>
        <dbReference type="EC" id="6.3.4.19"/>
    </reaction>
</comment>
<dbReference type="NCBIfam" id="TIGR02432">
    <property type="entry name" value="lysidine_TilS_N"/>
    <property type="match status" value="1"/>
</dbReference>
<dbReference type="SUPFAM" id="SSF56037">
    <property type="entry name" value="PheT/TilS domain"/>
    <property type="match status" value="1"/>
</dbReference>
<dbReference type="SUPFAM" id="SSF52402">
    <property type="entry name" value="Adenine nucleotide alpha hydrolases-like"/>
    <property type="match status" value="1"/>
</dbReference>
<evidence type="ECO:0000313" key="10">
    <source>
        <dbReference type="EMBL" id="MPL61674.1"/>
    </source>
</evidence>
<dbReference type="EMBL" id="VSSQ01000015">
    <property type="protein sequence ID" value="MPL61674.1"/>
    <property type="molecule type" value="Genomic_DNA"/>
</dbReference>
<dbReference type="GO" id="GO:0008033">
    <property type="term" value="P:tRNA processing"/>
    <property type="evidence" value="ECO:0007669"/>
    <property type="project" value="UniProtKB-KW"/>
</dbReference>
<accession>A0A644T4C2</accession>
<dbReference type="EC" id="6.3.4.19" evidence="2"/>
<organism evidence="10">
    <name type="scientific">bioreactor metagenome</name>
    <dbReference type="NCBI Taxonomy" id="1076179"/>
    <lineage>
        <taxon>unclassified sequences</taxon>
        <taxon>metagenomes</taxon>
        <taxon>ecological metagenomes</taxon>
    </lineage>
</organism>
<dbReference type="NCBIfam" id="TIGR02433">
    <property type="entry name" value="lysidine_TilS_C"/>
    <property type="match status" value="1"/>
</dbReference>
<dbReference type="Gene3D" id="1.20.59.20">
    <property type="match status" value="1"/>
</dbReference>
<dbReference type="Pfam" id="PF11734">
    <property type="entry name" value="TilS_C"/>
    <property type="match status" value="1"/>
</dbReference>
<evidence type="ECO:0000259" key="9">
    <source>
        <dbReference type="SMART" id="SM00977"/>
    </source>
</evidence>
<comment type="caution">
    <text evidence="10">The sequence shown here is derived from an EMBL/GenBank/DDBJ whole genome shotgun (WGS) entry which is preliminary data.</text>
</comment>
<dbReference type="PANTHER" id="PTHR43033:SF1">
    <property type="entry name" value="TRNA(ILE)-LYSIDINE SYNTHASE-RELATED"/>
    <property type="match status" value="1"/>
</dbReference>
<dbReference type="PANTHER" id="PTHR43033">
    <property type="entry name" value="TRNA(ILE)-LYSIDINE SYNTHASE-RELATED"/>
    <property type="match status" value="1"/>
</dbReference>
<evidence type="ECO:0000256" key="3">
    <source>
        <dbReference type="ARBA" id="ARBA00022490"/>
    </source>
</evidence>
<dbReference type="AlphaFoldDB" id="A0A644T4C2"/>
<feature type="domain" description="Lysidine-tRNA(Ile) synthetase C-terminal" evidence="9">
    <location>
        <begin position="425"/>
        <end position="497"/>
    </location>
</feature>
<evidence type="ECO:0000256" key="1">
    <source>
        <dbReference type="ARBA" id="ARBA00004496"/>
    </source>
</evidence>
<keyword evidence="6" id="KW-0547">Nucleotide-binding</keyword>
<comment type="subcellular location">
    <subcellularLocation>
        <location evidence="1">Cytoplasm</location>
    </subcellularLocation>
</comment>
<keyword evidence="3" id="KW-0963">Cytoplasm</keyword>
<dbReference type="Gene3D" id="3.40.50.620">
    <property type="entry name" value="HUPs"/>
    <property type="match status" value="1"/>
</dbReference>
<dbReference type="Pfam" id="PF09179">
    <property type="entry name" value="TilS"/>
    <property type="match status" value="1"/>
</dbReference>
<protein>
    <recommendedName>
        <fullName evidence="2">tRNA(Ile)-lysidine synthetase</fullName>
        <ecNumber evidence="2">6.3.4.19</ecNumber>
    </recommendedName>
</protein>
<sequence>MKTFFIRTAVVFEKILVDEVFKRRDIPLDNNEILSERVSRYIKQQGMVSDGDEILLAVSGGPDSVCMLYIMHKLSCEMGFSLRLAHLNHGLRGEESERDAAYVTELAAALGVPLCQQKVSVKAYQAEHHLSTEEAAREMRYAFLCRTAAEYGSAAVAVGHTIDDNIETVMLHLVRGSGTRGLQGLRPVLNRTVAGEGCLRVIRPLLGLSRAETQNYCREAGLSPVQDVTNQSTDLLRNRIRLEVLPMLRGINPAFEETILRTAFIAGEEMALLDEVTSQMKAELVIRQDNVLMIEKIEMQRLHPALKRNLLRQMLEELLGGLKDIEARHIESIIQTLDKPAGRRIDLPYKLVFQVDYEHYLLGWEIDELCPYPPFQGEYRLGVGTETILDGWTVKTEVLPSPVGLDLSESTLVAYLDLDKAGSDLAVRTRTEGDQFQPLGMDEAKSLKEFMIDNKIPRSWRARVPLLFSGEEILWLVGYRIGGSAKVDENTRRVLRVEFKLQN</sequence>
<dbReference type="InterPro" id="IPR014729">
    <property type="entry name" value="Rossmann-like_a/b/a_fold"/>
</dbReference>
<keyword evidence="4 10" id="KW-0436">Ligase</keyword>
<dbReference type="GO" id="GO:0005524">
    <property type="term" value="F:ATP binding"/>
    <property type="evidence" value="ECO:0007669"/>
    <property type="project" value="UniProtKB-KW"/>
</dbReference>
<evidence type="ECO:0000256" key="8">
    <source>
        <dbReference type="ARBA" id="ARBA00048539"/>
    </source>
</evidence>
<evidence type="ECO:0000256" key="7">
    <source>
        <dbReference type="ARBA" id="ARBA00022840"/>
    </source>
</evidence>
<dbReference type="InterPro" id="IPR012796">
    <property type="entry name" value="Lysidine-tRNA-synth_C"/>
</dbReference>
<dbReference type="SMART" id="SM00977">
    <property type="entry name" value="TilS_C"/>
    <property type="match status" value="1"/>
</dbReference>
<evidence type="ECO:0000256" key="2">
    <source>
        <dbReference type="ARBA" id="ARBA00013267"/>
    </source>
</evidence>
<dbReference type="GO" id="GO:0005737">
    <property type="term" value="C:cytoplasm"/>
    <property type="evidence" value="ECO:0007669"/>
    <property type="project" value="UniProtKB-SubCell"/>
</dbReference>
<reference evidence="10" key="1">
    <citation type="submission" date="2019-08" db="EMBL/GenBank/DDBJ databases">
        <authorList>
            <person name="Kucharzyk K."/>
            <person name="Murdoch R.W."/>
            <person name="Higgins S."/>
            <person name="Loffler F."/>
        </authorList>
    </citation>
    <scope>NUCLEOTIDE SEQUENCE</scope>
</reference>
<dbReference type="SUPFAM" id="SSF82829">
    <property type="entry name" value="MesJ substrate recognition domain-like"/>
    <property type="match status" value="1"/>
</dbReference>
<gene>
    <name evidence="10" type="primary">tilS_3</name>
    <name evidence="10" type="ORF">SDC9_07260</name>
</gene>
<dbReference type="CDD" id="cd01992">
    <property type="entry name" value="TilS_N"/>
    <property type="match status" value="1"/>
</dbReference>
<dbReference type="HAMAP" id="MF_01161">
    <property type="entry name" value="tRNA_Ile_lys_synt"/>
    <property type="match status" value="1"/>
</dbReference>
<keyword evidence="7" id="KW-0067">ATP-binding</keyword>
<dbReference type="InterPro" id="IPR012094">
    <property type="entry name" value="tRNA_Ile_lys_synt"/>
</dbReference>
<dbReference type="InterPro" id="IPR015262">
    <property type="entry name" value="tRNA_Ile_lys_synt_subst-bd"/>
</dbReference>
<evidence type="ECO:0000256" key="5">
    <source>
        <dbReference type="ARBA" id="ARBA00022694"/>
    </source>
</evidence>
<dbReference type="GO" id="GO:0032267">
    <property type="term" value="F:tRNA(Ile)-lysidine synthase activity"/>
    <property type="evidence" value="ECO:0007669"/>
    <property type="project" value="UniProtKB-EC"/>
</dbReference>
<dbReference type="InterPro" id="IPR011063">
    <property type="entry name" value="TilS/TtcA_N"/>
</dbReference>
<dbReference type="InterPro" id="IPR012795">
    <property type="entry name" value="tRNA_Ile_lys_synt_N"/>
</dbReference>
<proteinExistence type="inferred from homology"/>
<name>A0A644T4C2_9ZZZZ</name>
<keyword evidence="5" id="KW-0819">tRNA processing</keyword>
<evidence type="ECO:0000256" key="6">
    <source>
        <dbReference type="ARBA" id="ARBA00022741"/>
    </source>
</evidence>